<sequence>MNSLQNRLAAQDLDKIKPTRSLTIPTPMLMGFGGLLKRKERHTDRRVTCWVLLGEWEWGVRDAQRYIVYTYAIIKE</sequence>
<dbReference type="EMBL" id="JH000012">
    <property type="protein sequence ID" value="EGV96357.1"/>
    <property type="molecule type" value="Genomic_DNA"/>
</dbReference>
<protein>
    <submittedName>
        <fullName evidence="1">Uncharacterized protein</fullName>
    </submittedName>
</protein>
<dbReference type="InParanoid" id="G3GSJ2"/>
<dbReference type="AlphaFoldDB" id="G3GSJ2"/>
<evidence type="ECO:0000313" key="1">
    <source>
        <dbReference type="EMBL" id="EGV96357.1"/>
    </source>
</evidence>
<evidence type="ECO:0000313" key="2">
    <source>
        <dbReference type="Proteomes" id="UP000001075"/>
    </source>
</evidence>
<name>G3GSJ2_CRIGR</name>
<gene>
    <name evidence="1" type="ORF">I79_000607</name>
</gene>
<reference evidence="2" key="1">
    <citation type="journal article" date="2011" name="Nat. Biotechnol.">
        <title>The genomic sequence of the Chinese hamster ovary (CHO)-K1 cell line.</title>
        <authorList>
            <person name="Xu X."/>
            <person name="Nagarajan H."/>
            <person name="Lewis N.E."/>
            <person name="Pan S."/>
            <person name="Cai Z."/>
            <person name="Liu X."/>
            <person name="Chen W."/>
            <person name="Xie M."/>
            <person name="Wang W."/>
            <person name="Hammond S."/>
            <person name="Andersen M.R."/>
            <person name="Neff N."/>
            <person name="Passarelli B."/>
            <person name="Koh W."/>
            <person name="Fan H.C."/>
            <person name="Wang J."/>
            <person name="Gui Y."/>
            <person name="Lee K.H."/>
            <person name="Betenbaugh M.J."/>
            <person name="Quake S.R."/>
            <person name="Famili I."/>
            <person name="Palsson B.O."/>
            <person name="Wang J."/>
        </authorList>
    </citation>
    <scope>NUCLEOTIDE SEQUENCE [LARGE SCALE GENOMIC DNA]</scope>
    <source>
        <strain evidence="2">CHO K1 cell line</strain>
    </source>
</reference>
<proteinExistence type="predicted"/>
<organism evidence="1 2">
    <name type="scientific">Cricetulus griseus</name>
    <name type="common">Chinese hamster</name>
    <name type="synonym">Cricetulus barabensis griseus</name>
    <dbReference type="NCBI Taxonomy" id="10029"/>
    <lineage>
        <taxon>Eukaryota</taxon>
        <taxon>Metazoa</taxon>
        <taxon>Chordata</taxon>
        <taxon>Craniata</taxon>
        <taxon>Vertebrata</taxon>
        <taxon>Euteleostomi</taxon>
        <taxon>Mammalia</taxon>
        <taxon>Eutheria</taxon>
        <taxon>Euarchontoglires</taxon>
        <taxon>Glires</taxon>
        <taxon>Rodentia</taxon>
        <taxon>Myomorpha</taxon>
        <taxon>Muroidea</taxon>
        <taxon>Cricetidae</taxon>
        <taxon>Cricetinae</taxon>
        <taxon>Cricetulus</taxon>
    </lineage>
</organism>
<dbReference type="Proteomes" id="UP000001075">
    <property type="component" value="Unassembled WGS sequence"/>
</dbReference>
<accession>G3GSJ2</accession>